<feature type="compositionally biased region" description="Polar residues" evidence="1">
    <location>
        <begin position="114"/>
        <end position="124"/>
    </location>
</feature>
<feature type="region of interest" description="Disordered" evidence="1">
    <location>
        <begin position="275"/>
        <end position="323"/>
    </location>
</feature>
<feature type="region of interest" description="Disordered" evidence="1">
    <location>
        <begin position="625"/>
        <end position="644"/>
    </location>
</feature>
<keyword evidence="3" id="KW-1185">Reference proteome</keyword>
<feature type="compositionally biased region" description="Low complexity" evidence="1">
    <location>
        <begin position="628"/>
        <end position="644"/>
    </location>
</feature>
<reference evidence="2" key="1">
    <citation type="journal article" date="2020" name="Fungal Divers.">
        <title>Resolving the Mortierellaceae phylogeny through synthesis of multi-gene phylogenetics and phylogenomics.</title>
        <authorList>
            <person name="Vandepol N."/>
            <person name="Liber J."/>
            <person name="Desiro A."/>
            <person name="Na H."/>
            <person name="Kennedy M."/>
            <person name="Barry K."/>
            <person name="Grigoriev I.V."/>
            <person name="Miller A.N."/>
            <person name="O'Donnell K."/>
            <person name="Stajich J.E."/>
            <person name="Bonito G."/>
        </authorList>
    </citation>
    <scope>NUCLEOTIDE SEQUENCE</scope>
    <source>
        <strain evidence="2">NVP1</strain>
    </source>
</reference>
<dbReference type="GO" id="GO:0005634">
    <property type="term" value="C:nucleus"/>
    <property type="evidence" value="ECO:0007669"/>
    <property type="project" value="TreeGrafter"/>
</dbReference>
<feature type="compositionally biased region" description="Polar residues" evidence="1">
    <location>
        <begin position="305"/>
        <end position="316"/>
    </location>
</feature>
<feature type="region of interest" description="Disordered" evidence="1">
    <location>
        <begin position="1"/>
        <end position="25"/>
    </location>
</feature>
<sequence>MIKEQRRMSVGSTVQSPHPPSSTSGISMYILQLRDKYTETLLILEENSKRLKRILERSDLNNAESGRRFYEEVSEALRGLLELPSYVFVPCIPDQPLPGAADTFHREDLVQIQQKGQETGSSTPDVVASAPKKPTSPSQPAKTQPTKPMSSTNGPPTLSLALPESLSSFLFPDQHLVPTNTNNTASFVSSPDLTQRLRDTILPEYDHLSIKQEESLQSMTTLLNHVSSVQEFEELEDEIIDMLQLSATDPSAHQRDISALSEIRSKLAEITGQLESVQNSQAQGQQQQHQQNGSYRRLNGGLSGTAPTIPTSSSMVTGGGGLAAGKRPKIAGMARMFEERGAESLQHSAMNSGRVTEGYEGEEAESSQFIYSSSLQVVSKLDQLLLLLEFVNTAQCHMMAYQDLQYDKSQEPNVDDGWMMAVQEHMEQMDKKMTQQMHLLRRIVTLQGTESQTSNAAANSSSSTGMGENEGGVKISETHDGEIEERENLPYTQDRVDNELTLVEVLNRLDLQVIPSVQDQSNRIYELSDQLSEMKRQLDEQQRRLQETLASPPPSRPRVATTAVIARSNSIERTPTSALFHSRSASQVSVHQQQLQQQQQQQQFFIPSEATSPLDVESPALWRASLKPSNSTGSSASLPSGSTSDRIADMLDRMDATMTFVIDEQLARYEKGNKELLAKVFEHLEADDDDDDEEGEEEESSALSDGSTTVKQSGSASMASKKAATVSQQRQQQQQQQLLSDEESPTAIQWPTEPFERLKDLLVQESDRSENALNDQRDEILERMHHLQSSIQDSHAMESSREGAIKDELQEMRDWIVTHSSRQTEHLRELLLELAVPPKHSDTGLLMDKMHDDDGVATELSATLSLNKATPPPPPPPVASTVDEDLIREVIKDQLEMFTRVQMATFSEMSDNLTGVERMMRDMAKMMGLQRGGTVLRKKEAEEGRAMLAMDVKETIEEVMTRCMSALPPVVTALLPRTGSLDSGVNRALNVGCAQQGLNEESVHGSSGQVNGMRRGENGSSGSGSGIFKGRSCLFYFDNLAHYSDGDRERGFQGESYTGIE</sequence>
<feature type="compositionally biased region" description="Low complexity" evidence="1">
    <location>
        <begin position="278"/>
        <end position="294"/>
    </location>
</feature>
<evidence type="ECO:0000313" key="2">
    <source>
        <dbReference type="EMBL" id="KAF9325544.1"/>
    </source>
</evidence>
<dbReference type="AlphaFoldDB" id="A0A9P5SFB8"/>
<feature type="region of interest" description="Disordered" evidence="1">
    <location>
        <begin position="1001"/>
        <end position="1024"/>
    </location>
</feature>
<feature type="region of interest" description="Disordered" evidence="1">
    <location>
        <begin position="450"/>
        <end position="492"/>
    </location>
</feature>
<evidence type="ECO:0000313" key="3">
    <source>
        <dbReference type="Proteomes" id="UP000696485"/>
    </source>
</evidence>
<feature type="compositionally biased region" description="Polar residues" evidence="1">
    <location>
        <begin position="10"/>
        <end position="25"/>
    </location>
</feature>
<feature type="region of interest" description="Disordered" evidence="1">
    <location>
        <begin position="685"/>
        <end position="752"/>
    </location>
</feature>
<evidence type="ECO:0000256" key="1">
    <source>
        <dbReference type="SAM" id="MobiDB-lite"/>
    </source>
</evidence>
<accession>A0A9P5SFB8</accession>
<dbReference type="EMBL" id="JAAAUY010000908">
    <property type="protein sequence ID" value="KAF9325544.1"/>
    <property type="molecule type" value="Genomic_DNA"/>
</dbReference>
<protein>
    <submittedName>
        <fullName evidence="2">Uncharacterized protein</fullName>
    </submittedName>
</protein>
<dbReference type="GO" id="GO:0010468">
    <property type="term" value="P:regulation of gene expression"/>
    <property type="evidence" value="ECO:0007669"/>
    <property type="project" value="TreeGrafter"/>
</dbReference>
<feature type="compositionally biased region" description="Low complexity" evidence="1">
    <location>
        <begin position="701"/>
        <end position="737"/>
    </location>
</feature>
<feature type="compositionally biased region" description="Polar residues" evidence="1">
    <location>
        <begin position="1001"/>
        <end position="1010"/>
    </location>
</feature>
<organism evidence="2 3">
    <name type="scientific">Podila minutissima</name>
    <dbReference type="NCBI Taxonomy" id="64525"/>
    <lineage>
        <taxon>Eukaryota</taxon>
        <taxon>Fungi</taxon>
        <taxon>Fungi incertae sedis</taxon>
        <taxon>Mucoromycota</taxon>
        <taxon>Mortierellomycotina</taxon>
        <taxon>Mortierellomycetes</taxon>
        <taxon>Mortierellales</taxon>
        <taxon>Mortierellaceae</taxon>
        <taxon>Podila</taxon>
    </lineage>
</organism>
<proteinExistence type="predicted"/>
<dbReference type="GO" id="GO:0043565">
    <property type="term" value="F:sequence-specific DNA binding"/>
    <property type="evidence" value="ECO:0007669"/>
    <property type="project" value="TreeGrafter"/>
</dbReference>
<feature type="compositionally biased region" description="Acidic residues" evidence="1">
    <location>
        <begin position="685"/>
        <end position="700"/>
    </location>
</feature>
<dbReference type="PANTHER" id="PTHR14312">
    <property type="entry name" value="CREB/ATF BZIP TRANSCRIPTION FACTOR"/>
    <property type="match status" value="1"/>
</dbReference>
<gene>
    <name evidence="2" type="ORF">BG006_010982</name>
</gene>
<dbReference type="PANTHER" id="PTHR14312:SF1">
    <property type="entry name" value="BASIC-LEUCINE ZIPPER TRANSCRIPTION FACTOR A"/>
    <property type="match status" value="1"/>
</dbReference>
<feature type="region of interest" description="Disordered" evidence="1">
    <location>
        <begin position="539"/>
        <end position="560"/>
    </location>
</feature>
<dbReference type="Proteomes" id="UP000696485">
    <property type="component" value="Unassembled WGS sequence"/>
</dbReference>
<feature type="region of interest" description="Disordered" evidence="1">
    <location>
        <begin position="114"/>
        <end position="159"/>
    </location>
</feature>
<comment type="caution">
    <text evidence="2">The sequence shown here is derived from an EMBL/GenBank/DDBJ whole genome shotgun (WGS) entry which is preliminary data.</text>
</comment>
<name>A0A9P5SFB8_9FUNG</name>
<feature type="compositionally biased region" description="Polar residues" evidence="1">
    <location>
        <begin position="135"/>
        <end position="156"/>
    </location>
</feature>
<feature type="compositionally biased region" description="Low complexity" evidence="1">
    <location>
        <begin position="454"/>
        <end position="463"/>
    </location>
</feature>